<evidence type="ECO:0000256" key="5">
    <source>
        <dbReference type="SAM" id="SignalP"/>
    </source>
</evidence>
<gene>
    <name evidence="7" type="ordered locus">Rvan_0819</name>
</gene>
<feature type="chain" id="PRO_5003172103" evidence="5">
    <location>
        <begin position="22"/>
        <end position="366"/>
    </location>
</feature>
<reference evidence="8" key="1">
    <citation type="journal article" date="2011" name="J. Bacteriol.">
        <title>Genome sequences of eight morphologically diverse alphaproteobacteria.</title>
        <authorList>
            <consortium name="US DOE Joint Genome Institute"/>
            <person name="Brown P.J."/>
            <person name="Kysela D.T."/>
            <person name="Buechlein A."/>
            <person name="Hemmerich C."/>
            <person name="Brun Y.V."/>
        </authorList>
    </citation>
    <scope>NUCLEOTIDE SEQUENCE [LARGE SCALE GENOMIC DNA]</scope>
    <source>
        <strain evidence="8">ATCC 17100 / ATH 3.1.1 / DSM 162 / LMG 4299</strain>
    </source>
</reference>
<dbReference type="OrthoDB" id="9768386at2"/>
<keyword evidence="2" id="KW-0813">Transport</keyword>
<evidence type="ECO:0000259" key="6">
    <source>
        <dbReference type="Pfam" id="PF13458"/>
    </source>
</evidence>
<dbReference type="GO" id="GO:0006865">
    <property type="term" value="P:amino acid transport"/>
    <property type="evidence" value="ECO:0007669"/>
    <property type="project" value="UniProtKB-KW"/>
</dbReference>
<keyword evidence="3 5" id="KW-0732">Signal</keyword>
<dbReference type="STRING" id="648757.Rvan_0819"/>
<dbReference type="CDD" id="cd06342">
    <property type="entry name" value="PBP1_ABC_LIVBP-like"/>
    <property type="match status" value="1"/>
</dbReference>
<dbReference type="AlphaFoldDB" id="E3I182"/>
<dbReference type="PRINTS" id="PR00337">
    <property type="entry name" value="LEUILEVALBP"/>
</dbReference>
<evidence type="ECO:0000313" key="7">
    <source>
        <dbReference type="EMBL" id="ADP70095.1"/>
    </source>
</evidence>
<dbReference type="InterPro" id="IPR028081">
    <property type="entry name" value="Leu-bd"/>
</dbReference>
<dbReference type="EMBL" id="CP002292">
    <property type="protein sequence ID" value="ADP70095.1"/>
    <property type="molecule type" value="Genomic_DNA"/>
</dbReference>
<feature type="domain" description="Leucine-binding protein" evidence="6">
    <location>
        <begin position="24"/>
        <end position="357"/>
    </location>
</feature>
<dbReference type="Proteomes" id="UP000001399">
    <property type="component" value="Chromosome"/>
</dbReference>
<feature type="signal peptide" evidence="5">
    <location>
        <begin position="1"/>
        <end position="21"/>
    </location>
</feature>
<dbReference type="Gene3D" id="3.40.50.2300">
    <property type="match status" value="2"/>
</dbReference>
<dbReference type="PANTHER" id="PTHR47151">
    <property type="entry name" value="LEU/ILE/VAL-BINDING ABC TRANSPORTER SUBUNIT"/>
    <property type="match status" value="1"/>
</dbReference>
<evidence type="ECO:0000256" key="2">
    <source>
        <dbReference type="ARBA" id="ARBA00022448"/>
    </source>
</evidence>
<comment type="similarity">
    <text evidence="1">Belongs to the leucine-binding protein family.</text>
</comment>
<dbReference type="eggNOG" id="COG0683">
    <property type="taxonomic scope" value="Bacteria"/>
</dbReference>
<proteinExistence type="inferred from homology"/>
<organism evidence="7 8">
    <name type="scientific">Rhodomicrobium vannielii (strain ATCC 17100 / DSM 162 / LMG 4299 / NCIMB 10020 / ATH 3.1.1)</name>
    <dbReference type="NCBI Taxonomy" id="648757"/>
    <lineage>
        <taxon>Bacteria</taxon>
        <taxon>Pseudomonadati</taxon>
        <taxon>Pseudomonadota</taxon>
        <taxon>Alphaproteobacteria</taxon>
        <taxon>Hyphomicrobiales</taxon>
        <taxon>Hyphomicrobiaceae</taxon>
        <taxon>Rhodomicrobium</taxon>
    </lineage>
</organism>
<dbReference type="HOGENOM" id="CLU_027128_6_0_5"/>
<sequence>MRAILAGLTLLGLGAAAPAWADDISIAIAGPMTGKEATFGAQFKAGGEAAVADINAKGGVLGKQLKLEMGDDQCDPKQARAVAEQLSSSGVAFVAGHFCSSSSIPASSVYNEQGIVQISPGSTNPKLTDERPGDFTYRMCGRDDQQGGVAGAYLAKEFADKKIAILHDKTAYGQGLADETKKALNAAGKQEVFYEAITPGEKDYTAVVTKLKQNGVDVVYLGGYHTEGGLIIRQMRAQGMKTILVGGDALVSTELGSIAGDDVEGTMMTFSPDPRKNPAAKEVVEALEKKGINPEGYVVYTYAAIQTWAQAAEKAGSIEGDKVVVAMKDLEFDTALGKFKFDAKGDPNLPSYVFYRWGKKNYEQIQ</sequence>
<evidence type="ECO:0000256" key="1">
    <source>
        <dbReference type="ARBA" id="ARBA00010062"/>
    </source>
</evidence>
<dbReference type="RefSeq" id="WP_013418499.1">
    <property type="nucleotide sequence ID" value="NC_014664.1"/>
</dbReference>
<dbReference type="SUPFAM" id="SSF53822">
    <property type="entry name" value="Periplasmic binding protein-like I"/>
    <property type="match status" value="1"/>
</dbReference>
<dbReference type="InterPro" id="IPR000709">
    <property type="entry name" value="Leu_Ile_Val-bd"/>
</dbReference>
<accession>E3I182</accession>
<keyword evidence="8" id="KW-1185">Reference proteome</keyword>
<dbReference type="PANTHER" id="PTHR47151:SF2">
    <property type="entry name" value="AMINO ACID BINDING PROTEIN"/>
    <property type="match status" value="1"/>
</dbReference>
<dbReference type="Pfam" id="PF13458">
    <property type="entry name" value="Peripla_BP_6"/>
    <property type="match status" value="1"/>
</dbReference>
<keyword evidence="7" id="KW-0675">Receptor</keyword>
<evidence type="ECO:0000256" key="4">
    <source>
        <dbReference type="ARBA" id="ARBA00022970"/>
    </source>
</evidence>
<protein>
    <submittedName>
        <fullName evidence="7">Extracellular ligand-binding receptor</fullName>
    </submittedName>
</protein>
<evidence type="ECO:0000313" key="8">
    <source>
        <dbReference type="Proteomes" id="UP000001399"/>
    </source>
</evidence>
<dbReference type="InterPro" id="IPR028082">
    <property type="entry name" value="Peripla_BP_I"/>
</dbReference>
<dbReference type="KEGG" id="rva:Rvan_0819"/>
<evidence type="ECO:0000256" key="3">
    <source>
        <dbReference type="ARBA" id="ARBA00022729"/>
    </source>
</evidence>
<keyword evidence="4" id="KW-0029">Amino-acid transport</keyword>
<name>E3I182_RHOVT</name>